<keyword evidence="1" id="KW-0812">Transmembrane</keyword>
<keyword evidence="1" id="KW-1133">Transmembrane helix</keyword>
<accession>X1AME6</accession>
<keyword evidence="1" id="KW-0472">Membrane</keyword>
<reference evidence="2" key="1">
    <citation type="journal article" date="2014" name="Front. Microbiol.">
        <title>High frequency of phylogenetically diverse reductive dehalogenase-homologous genes in deep subseafloor sedimentary metagenomes.</title>
        <authorList>
            <person name="Kawai M."/>
            <person name="Futagami T."/>
            <person name="Toyoda A."/>
            <person name="Takaki Y."/>
            <person name="Nishi S."/>
            <person name="Hori S."/>
            <person name="Arai W."/>
            <person name="Tsubouchi T."/>
            <person name="Morono Y."/>
            <person name="Uchiyama I."/>
            <person name="Ito T."/>
            <person name="Fujiyama A."/>
            <person name="Inagaki F."/>
            <person name="Takami H."/>
        </authorList>
    </citation>
    <scope>NUCLEOTIDE SEQUENCE</scope>
    <source>
        <strain evidence="2">Expedition CK06-06</strain>
    </source>
</reference>
<gene>
    <name evidence="2" type="ORF">S01H4_01709</name>
</gene>
<sequence>MGKNSKQSFIKKTRILKIPTLTLFSMILVLIITMNIVGCAMVTSTFKSLKTNEIAKETPYALEEKILLEEAEKSDRAEYIETEVAAEVLHVVH</sequence>
<dbReference type="EMBL" id="BART01000329">
    <property type="protein sequence ID" value="GAG70637.1"/>
    <property type="molecule type" value="Genomic_DNA"/>
</dbReference>
<name>X1AME6_9ZZZZ</name>
<proteinExistence type="predicted"/>
<evidence type="ECO:0000256" key="1">
    <source>
        <dbReference type="SAM" id="Phobius"/>
    </source>
</evidence>
<protein>
    <submittedName>
        <fullName evidence="2">Uncharacterized protein</fullName>
    </submittedName>
</protein>
<comment type="caution">
    <text evidence="2">The sequence shown here is derived from an EMBL/GenBank/DDBJ whole genome shotgun (WGS) entry which is preliminary data.</text>
</comment>
<dbReference type="AlphaFoldDB" id="X1AME6"/>
<organism evidence="2">
    <name type="scientific">marine sediment metagenome</name>
    <dbReference type="NCBI Taxonomy" id="412755"/>
    <lineage>
        <taxon>unclassified sequences</taxon>
        <taxon>metagenomes</taxon>
        <taxon>ecological metagenomes</taxon>
    </lineage>
</organism>
<evidence type="ECO:0000313" key="2">
    <source>
        <dbReference type="EMBL" id="GAG70637.1"/>
    </source>
</evidence>
<feature type="transmembrane region" description="Helical" evidence="1">
    <location>
        <begin position="21"/>
        <end position="43"/>
    </location>
</feature>